<keyword evidence="1" id="KW-0175">Coiled coil</keyword>
<dbReference type="Proteomes" id="UP001164746">
    <property type="component" value="Chromosome 3"/>
</dbReference>
<feature type="coiled-coil region" evidence="1">
    <location>
        <begin position="110"/>
        <end position="213"/>
    </location>
</feature>
<evidence type="ECO:0000313" key="2">
    <source>
        <dbReference type="EMBL" id="WAQ99631.1"/>
    </source>
</evidence>
<feature type="coiled-coil region" evidence="1">
    <location>
        <begin position="250"/>
        <end position="312"/>
    </location>
</feature>
<dbReference type="EMBL" id="CP111014">
    <property type="protein sequence ID" value="WAQ99631.1"/>
    <property type="molecule type" value="Genomic_DNA"/>
</dbReference>
<keyword evidence="3" id="KW-1185">Reference proteome</keyword>
<feature type="coiled-coil region" evidence="1">
    <location>
        <begin position="341"/>
        <end position="455"/>
    </location>
</feature>
<proteinExistence type="predicted"/>
<reference evidence="2" key="1">
    <citation type="submission" date="2022-11" db="EMBL/GenBank/DDBJ databases">
        <title>Centuries of genome instability and evolution in soft-shell clam transmissible cancer (bioRxiv).</title>
        <authorList>
            <person name="Hart S.F.M."/>
            <person name="Yonemitsu M.A."/>
            <person name="Giersch R.M."/>
            <person name="Beal B.F."/>
            <person name="Arriagada G."/>
            <person name="Davis B.W."/>
            <person name="Ostrander E.A."/>
            <person name="Goff S.P."/>
            <person name="Metzger M.J."/>
        </authorList>
    </citation>
    <scope>NUCLEOTIDE SEQUENCE</scope>
    <source>
        <strain evidence="2">MELC-2E11</strain>
        <tissue evidence="2">Siphon/mantle</tissue>
    </source>
</reference>
<evidence type="ECO:0000313" key="3">
    <source>
        <dbReference type="Proteomes" id="UP001164746"/>
    </source>
</evidence>
<name>A0ABY7DPJ7_MYAAR</name>
<gene>
    <name evidence="2" type="ORF">MAR_024004</name>
</gene>
<organism evidence="2 3">
    <name type="scientific">Mya arenaria</name>
    <name type="common">Soft-shell clam</name>
    <dbReference type="NCBI Taxonomy" id="6604"/>
    <lineage>
        <taxon>Eukaryota</taxon>
        <taxon>Metazoa</taxon>
        <taxon>Spiralia</taxon>
        <taxon>Lophotrochozoa</taxon>
        <taxon>Mollusca</taxon>
        <taxon>Bivalvia</taxon>
        <taxon>Autobranchia</taxon>
        <taxon>Heteroconchia</taxon>
        <taxon>Euheterodonta</taxon>
        <taxon>Imparidentia</taxon>
        <taxon>Neoheterodontei</taxon>
        <taxon>Myida</taxon>
        <taxon>Myoidea</taxon>
        <taxon>Myidae</taxon>
        <taxon>Mya</taxon>
    </lineage>
</organism>
<accession>A0ABY7DPJ7</accession>
<protein>
    <submittedName>
        <fullName evidence="2">Uncharacterized protein</fullName>
    </submittedName>
</protein>
<sequence length="554" mass="64988">MAMDMKGYFGVYRGRTDSGCRTCQLNEVLSINDWKLNQELQQYNIDLVESSRDEIYELQQHNEYLQKVCQHRTSLQNCNWNRDQRLTQKSNPVHNYHDQYPKYRLEELQLNNEKQTNEELTCIILDLKRKLQQQERDNKISNGLDEEISRLRKELENCKNNLEIQESVKPLENENKLYTEEEQNELALANETIHKMQAKIEALTIELASKKDEDVDTGNETKQLSEHSNLLNKQNHDLSKMLQHQEKEKFDSVMLNNERLEKELEEMINQHQKLKDESKTLRSELHSEQDQNADLQRKIATMSQEKDLCKARLKIETVEQSQKSNNMRSLHDEIIQHKAAVDALAAKNEHLKTQILKANAELKELQNKNDQYNNTLQNRSEELHLIKQENDNNKKHIATLKRENETLKEELGTRMYTQKQPGRISSQNANLERELEKTRHELLEVRHDLEDAKTRLSKVMGQKLTDNNPNIADLSDKNRPTKLAERYSELYDNQWTDAFEIVNNQLHDEKSTIDSLSNILLSAADFCQMESEAQMTALKEILIQNRAGSNFPSL</sequence>
<evidence type="ECO:0000256" key="1">
    <source>
        <dbReference type="SAM" id="Coils"/>
    </source>
</evidence>
<feature type="non-terminal residue" evidence="2">
    <location>
        <position position="554"/>
    </location>
</feature>